<dbReference type="EMBL" id="JAXIOK010000016">
    <property type="protein sequence ID" value="KAK4753250.1"/>
    <property type="molecule type" value="Genomic_DNA"/>
</dbReference>
<sequence length="124" mass="13545">MSSTSPRGQEELVFEDFFPVMVKKLGADGFMKELISGFRLLVDGEKGVITFGSLKKSLALLGLGGVLSDDDVTSMLQEGDMNGDGGLSEEEFCVLMLRLSPELMRGSMDLVEEAVVYNKVDGRW</sequence>
<dbReference type="SUPFAM" id="SSF47473">
    <property type="entry name" value="EF-hand"/>
    <property type="match status" value="1"/>
</dbReference>
<dbReference type="Proteomes" id="UP001345219">
    <property type="component" value="Chromosome 16"/>
</dbReference>
<dbReference type="PROSITE" id="PS50222">
    <property type="entry name" value="EF_HAND_2"/>
    <property type="match status" value="1"/>
</dbReference>
<keyword evidence="3" id="KW-1185">Reference proteome</keyword>
<dbReference type="PANTHER" id="PTHR47319">
    <property type="entry name" value="CALCIUM-BINDING PROTEIN KIC"/>
    <property type="match status" value="1"/>
</dbReference>
<dbReference type="GO" id="GO:0005509">
    <property type="term" value="F:calcium ion binding"/>
    <property type="evidence" value="ECO:0007669"/>
    <property type="project" value="InterPro"/>
</dbReference>
<dbReference type="InterPro" id="IPR044205">
    <property type="entry name" value="KIC/PBP1/KRP1"/>
</dbReference>
<evidence type="ECO:0000313" key="3">
    <source>
        <dbReference type="Proteomes" id="UP001345219"/>
    </source>
</evidence>
<organism evidence="2 3">
    <name type="scientific">Trapa incisa</name>
    <dbReference type="NCBI Taxonomy" id="236973"/>
    <lineage>
        <taxon>Eukaryota</taxon>
        <taxon>Viridiplantae</taxon>
        <taxon>Streptophyta</taxon>
        <taxon>Embryophyta</taxon>
        <taxon>Tracheophyta</taxon>
        <taxon>Spermatophyta</taxon>
        <taxon>Magnoliopsida</taxon>
        <taxon>eudicotyledons</taxon>
        <taxon>Gunneridae</taxon>
        <taxon>Pentapetalae</taxon>
        <taxon>rosids</taxon>
        <taxon>malvids</taxon>
        <taxon>Myrtales</taxon>
        <taxon>Lythraceae</taxon>
        <taxon>Trapa</taxon>
    </lineage>
</organism>
<name>A0AAN7JV37_9MYRT</name>
<dbReference type="PANTHER" id="PTHR47319:SF5">
    <property type="entry name" value="CALCIUM-BINDING EF-HAND PROTEIN"/>
    <property type="match status" value="1"/>
</dbReference>
<dbReference type="Pfam" id="PF13833">
    <property type="entry name" value="EF-hand_8"/>
    <property type="match status" value="1"/>
</dbReference>
<dbReference type="AlphaFoldDB" id="A0AAN7JV37"/>
<dbReference type="Gene3D" id="1.10.238.10">
    <property type="entry name" value="EF-hand"/>
    <property type="match status" value="1"/>
</dbReference>
<dbReference type="InterPro" id="IPR011992">
    <property type="entry name" value="EF-hand-dom_pair"/>
</dbReference>
<protein>
    <recommendedName>
        <fullName evidence="1">EF-hand domain-containing protein</fullName>
    </recommendedName>
</protein>
<reference evidence="2 3" key="1">
    <citation type="journal article" date="2023" name="Hortic Res">
        <title>Pangenome of water caltrop reveals structural variations and asymmetric subgenome divergence after allopolyploidization.</title>
        <authorList>
            <person name="Zhang X."/>
            <person name="Chen Y."/>
            <person name="Wang L."/>
            <person name="Yuan Y."/>
            <person name="Fang M."/>
            <person name="Shi L."/>
            <person name="Lu R."/>
            <person name="Comes H.P."/>
            <person name="Ma Y."/>
            <person name="Chen Y."/>
            <person name="Huang G."/>
            <person name="Zhou Y."/>
            <person name="Zheng Z."/>
            <person name="Qiu Y."/>
        </authorList>
    </citation>
    <scope>NUCLEOTIDE SEQUENCE [LARGE SCALE GENOMIC DNA]</scope>
    <source>
        <tissue evidence="2">Roots</tissue>
    </source>
</reference>
<gene>
    <name evidence="2" type="ORF">SAY87_022048</name>
</gene>
<proteinExistence type="predicted"/>
<feature type="domain" description="EF-hand" evidence="1">
    <location>
        <begin position="67"/>
        <end position="102"/>
    </location>
</feature>
<accession>A0AAN7JV37</accession>
<evidence type="ECO:0000259" key="1">
    <source>
        <dbReference type="PROSITE" id="PS50222"/>
    </source>
</evidence>
<dbReference type="InterPro" id="IPR002048">
    <property type="entry name" value="EF_hand_dom"/>
</dbReference>
<comment type="caution">
    <text evidence="2">The sequence shown here is derived from an EMBL/GenBank/DDBJ whole genome shotgun (WGS) entry which is preliminary data.</text>
</comment>
<evidence type="ECO:0000313" key="2">
    <source>
        <dbReference type="EMBL" id="KAK4753250.1"/>
    </source>
</evidence>